<protein>
    <submittedName>
        <fullName evidence="1">Uncharacterized protein</fullName>
    </submittedName>
</protein>
<organism evidence="1 2">
    <name type="scientific">Naganishia onofrii</name>
    <dbReference type="NCBI Taxonomy" id="1851511"/>
    <lineage>
        <taxon>Eukaryota</taxon>
        <taxon>Fungi</taxon>
        <taxon>Dikarya</taxon>
        <taxon>Basidiomycota</taxon>
        <taxon>Agaricomycotina</taxon>
        <taxon>Tremellomycetes</taxon>
        <taxon>Filobasidiales</taxon>
        <taxon>Filobasidiaceae</taxon>
        <taxon>Naganishia</taxon>
    </lineage>
</organism>
<dbReference type="Proteomes" id="UP001234202">
    <property type="component" value="Unassembled WGS sequence"/>
</dbReference>
<reference evidence="1" key="1">
    <citation type="submission" date="2023-04" db="EMBL/GenBank/DDBJ databases">
        <title>Draft Genome sequencing of Naganishia species isolated from polar environments using Oxford Nanopore Technology.</title>
        <authorList>
            <person name="Leo P."/>
            <person name="Venkateswaran K."/>
        </authorList>
    </citation>
    <scope>NUCLEOTIDE SEQUENCE</scope>
    <source>
        <strain evidence="1">DBVPG 5303</strain>
    </source>
</reference>
<gene>
    <name evidence="1" type="ORF">QFC24_000416</name>
</gene>
<name>A0ACC2XVU9_9TREE</name>
<keyword evidence="2" id="KW-1185">Reference proteome</keyword>
<dbReference type="EMBL" id="JASBWV010000001">
    <property type="protein sequence ID" value="KAJ9128124.1"/>
    <property type="molecule type" value="Genomic_DNA"/>
</dbReference>
<comment type="caution">
    <text evidence="1">The sequence shown here is derived from an EMBL/GenBank/DDBJ whole genome shotgun (WGS) entry which is preliminary data.</text>
</comment>
<proteinExistence type="predicted"/>
<evidence type="ECO:0000313" key="2">
    <source>
        <dbReference type="Proteomes" id="UP001234202"/>
    </source>
</evidence>
<accession>A0ACC2XVU9</accession>
<sequence>MRPLPTQYLEILHLLNIPSLCHPAAFSDSIWSPSLFRQEIPSMEDFLSSQGFIDWYLESMKSGAHHVNYTDTFAPPPYDCQRVDPSALHHNSYYQDVKPAMEFDGEDCAEGSNICKAPAPARRPRAPAAAPLILDCSDLNDINVIFATPTDDGDCAASVVSTTSSITETEDEVEYIEPEDMEDQFSGVKFALWHYWKIKRAGRIPYARIVVYLQKMGHQGFFLEMVWHLCPKRIADMLYAARKADTLDEFVMPSFKPKKARNKSDEKDKSDKK</sequence>
<evidence type="ECO:0000313" key="1">
    <source>
        <dbReference type="EMBL" id="KAJ9128124.1"/>
    </source>
</evidence>